<evidence type="ECO:0000313" key="2">
    <source>
        <dbReference type="Proteomes" id="UP000221165"/>
    </source>
</evidence>
<proteinExistence type="predicted"/>
<dbReference type="VEuPathDB" id="ToxoDB:CSUI_007552"/>
<sequence length="55" mass="6571">FPSFFLSAWSPRGYVWRDPVGERQLSLRRFFFLGDGRPRLLQLLFLSTLPKKLKE</sequence>
<protein>
    <submittedName>
        <fullName evidence="1">Uncharacterized protein</fullName>
    </submittedName>
</protein>
<comment type="caution">
    <text evidence="1">The sequence shown here is derived from an EMBL/GenBank/DDBJ whole genome shotgun (WGS) entry which is preliminary data.</text>
</comment>
<organism evidence="1 2">
    <name type="scientific">Cystoisospora suis</name>
    <dbReference type="NCBI Taxonomy" id="483139"/>
    <lineage>
        <taxon>Eukaryota</taxon>
        <taxon>Sar</taxon>
        <taxon>Alveolata</taxon>
        <taxon>Apicomplexa</taxon>
        <taxon>Conoidasida</taxon>
        <taxon>Coccidia</taxon>
        <taxon>Eucoccidiorida</taxon>
        <taxon>Eimeriorina</taxon>
        <taxon>Sarcocystidae</taxon>
        <taxon>Cystoisospora</taxon>
    </lineage>
</organism>
<evidence type="ECO:0000313" key="1">
    <source>
        <dbReference type="EMBL" id="PHJ18621.1"/>
    </source>
</evidence>
<dbReference type="EMBL" id="MIGC01004010">
    <property type="protein sequence ID" value="PHJ18621.1"/>
    <property type="molecule type" value="Genomic_DNA"/>
</dbReference>
<dbReference type="RefSeq" id="XP_067920327.1">
    <property type="nucleotide sequence ID" value="XM_068067697.1"/>
</dbReference>
<reference evidence="1 2" key="1">
    <citation type="journal article" date="2017" name="Int. J. Parasitol.">
        <title>The genome of the protozoan parasite Cystoisospora suis and a reverse vaccinology approach to identify vaccine candidates.</title>
        <authorList>
            <person name="Palmieri N."/>
            <person name="Shrestha A."/>
            <person name="Ruttkowski B."/>
            <person name="Beck T."/>
            <person name="Vogl C."/>
            <person name="Tomley F."/>
            <person name="Blake D.P."/>
            <person name="Joachim A."/>
        </authorList>
    </citation>
    <scope>NUCLEOTIDE SEQUENCE [LARGE SCALE GENOMIC DNA]</scope>
    <source>
        <strain evidence="1 2">Wien I</strain>
    </source>
</reference>
<dbReference type="Proteomes" id="UP000221165">
    <property type="component" value="Unassembled WGS sequence"/>
</dbReference>
<keyword evidence="2" id="KW-1185">Reference proteome</keyword>
<name>A0A2C6JU92_9APIC</name>
<dbReference type="AlphaFoldDB" id="A0A2C6JU92"/>
<feature type="non-terminal residue" evidence="1">
    <location>
        <position position="1"/>
    </location>
</feature>
<gene>
    <name evidence="1" type="ORF">CSUI_007552</name>
</gene>
<accession>A0A2C6JU92</accession>
<dbReference type="GeneID" id="94430908"/>